<proteinExistence type="predicted"/>
<evidence type="ECO:0000313" key="1">
    <source>
        <dbReference type="EMBL" id="CRZ03875.1"/>
    </source>
</evidence>
<protein>
    <submittedName>
        <fullName evidence="1">Uncharacterized protein</fullName>
    </submittedName>
</protein>
<dbReference type="AlphaFoldDB" id="A0A0H5QP63"/>
<accession>A0A0H5QP63</accession>
<name>A0A0H5QP63_9EUKA</name>
<sequence>MKVMPNLLLHLVHYRALMHLCLCKYMHSCSMVSYLIFINGNLTNFIDLAIGADYQFFARILQDMSLHPQKVHTLKVIDWSVPLSHIMTTGFWAQTLCFLQLNSIGGMPNGTS</sequence>
<dbReference type="EMBL" id="HACM01003433">
    <property type="protein sequence ID" value="CRZ03875.1"/>
    <property type="molecule type" value="Transcribed_RNA"/>
</dbReference>
<organism evidence="1">
    <name type="scientific">Spongospora subterranea</name>
    <dbReference type="NCBI Taxonomy" id="70186"/>
    <lineage>
        <taxon>Eukaryota</taxon>
        <taxon>Sar</taxon>
        <taxon>Rhizaria</taxon>
        <taxon>Endomyxa</taxon>
        <taxon>Phytomyxea</taxon>
        <taxon>Plasmodiophorida</taxon>
        <taxon>Plasmodiophoridae</taxon>
        <taxon>Spongospora</taxon>
    </lineage>
</organism>
<reference evidence="1" key="1">
    <citation type="submission" date="2015-04" db="EMBL/GenBank/DDBJ databases">
        <title>The genome sequence of the plant pathogenic Rhizarian Plasmodiophora brassicae reveals insights in its biotrophic life cycle and the origin of chitin synthesis.</title>
        <authorList>
            <person name="Schwelm A."/>
            <person name="Fogelqvist J."/>
            <person name="Knaust A."/>
            <person name="Julke S."/>
            <person name="Lilja T."/>
            <person name="Dhandapani V."/>
            <person name="Bonilla-Rosso G."/>
            <person name="Karlsson M."/>
            <person name="Shevchenko A."/>
            <person name="Choi S.R."/>
            <person name="Kim H.G."/>
            <person name="Park J.Y."/>
            <person name="Lim Y.P."/>
            <person name="Ludwig-Muller J."/>
            <person name="Dixelius C."/>
        </authorList>
    </citation>
    <scope>NUCLEOTIDE SEQUENCE</scope>
    <source>
        <tissue evidence="1">Potato root galls</tissue>
    </source>
</reference>